<protein>
    <recommendedName>
        <fullName evidence="5">RNA-binding S4 domain-containing protein</fullName>
    </recommendedName>
</protein>
<name>A0A919NED7_9ACTN</name>
<evidence type="ECO:0000313" key="7">
    <source>
        <dbReference type="Proteomes" id="UP000629619"/>
    </source>
</evidence>
<dbReference type="EMBL" id="BOMW01000095">
    <property type="protein sequence ID" value="GIF09673.1"/>
    <property type="molecule type" value="Genomic_DNA"/>
</dbReference>
<dbReference type="SUPFAM" id="SSF55174">
    <property type="entry name" value="Alpha-L RNA-binding motif"/>
    <property type="match status" value="1"/>
</dbReference>
<dbReference type="AlphaFoldDB" id="A0A919NED7"/>
<dbReference type="InterPro" id="IPR029063">
    <property type="entry name" value="SAM-dependent_MTases_sf"/>
</dbReference>
<dbReference type="SUPFAM" id="SSF53335">
    <property type="entry name" value="S-adenosyl-L-methionine-dependent methyltransferases"/>
    <property type="match status" value="1"/>
</dbReference>
<dbReference type="InterPro" id="IPR036986">
    <property type="entry name" value="S4_RNA-bd_sf"/>
</dbReference>
<organism evidence="6 7">
    <name type="scientific">Actinoplanes siamensis</name>
    <dbReference type="NCBI Taxonomy" id="1223317"/>
    <lineage>
        <taxon>Bacteria</taxon>
        <taxon>Bacillati</taxon>
        <taxon>Actinomycetota</taxon>
        <taxon>Actinomycetes</taxon>
        <taxon>Micromonosporales</taxon>
        <taxon>Micromonosporaceae</taxon>
        <taxon>Actinoplanes</taxon>
    </lineage>
</organism>
<dbReference type="Proteomes" id="UP000629619">
    <property type="component" value="Unassembled WGS sequence"/>
</dbReference>
<evidence type="ECO:0000256" key="3">
    <source>
        <dbReference type="PROSITE-ProRule" id="PRU00182"/>
    </source>
</evidence>
<feature type="region of interest" description="Disordered" evidence="4">
    <location>
        <begin position="265"/>
        <end position="355"/>
    </location>
</feature>
<gene>
    <name evidence="6" type="ORF">Asi03nite_72110</name>
</gene>
<feature type="domain" description="RNA-binding S4" evidence="5">
    <location>
        <begin position="5"/>
        <end position="72"/>
    </location>
</feature>
<dbReference type="GO" id="GO:0003723">
    <property type="term" value="F:RNA binding"/>
    <property type="evidence" value="ECO:0007669"/>
    <property type="project" value="UniProtKB-KW"/>
</dbReference>
<dbReference type="Gene3D" id="3.40.50.150">
    <property type="entry name" value="Vaccinia Virus protein VP39"/>
    <property type="match status" value="1"/>
</dbReference>
<sequence>MARRARLDAELVRRKLARSREQAAQLVAAGRVQVRGTVAHKVAAMVDPADPVLVTGEDPQTEYVSRGGHKLAGALAAFRPRGLSVEGRRCLDAGASTGGFTDVLLRAGARRVVAVDVGYGQLAWPIRTDARVDVYERTNVRTLTPEAIGGPVDLTVADLSFISLRLVLPALAACTRPDGDLALMVKPQFEVGKERVGAGGVVRDWRLRAEAVLDVAAAAAGLGLGVVDVTASPLPGPSGNVEFFVWFRRDAPAADRERIEAVVAAGPSGDAATSAADEDPAGAPDAGDQAGSASAVAGGGGSAGSESAGAGGVVGPQGAAAGGQHGGEPAAGRDQGRPGAAEARDDQPVAHMEDK</sequence>
<keyword evidence="1 3" id="KW-0694">RNA-binding</keyword>
<feature type="compositionally biased region" description="Gly residues" evidence="4">
    <location>
        <begin position="297"/>
        <end position="326"/>
    </location>
</feature>
<evidence type="ECO:0000259" key="5">
    <source>
        <dbReference type="SMART" id="SM00363"/>
    </source>
</evidence>
<feature type="compositionally biased region" description="Low complexity" evidence="4">
    <location>
        <begin position="281"/>
        <end position="296"/>
    </location>
</feature>
<reference evidence="6" key="1">
    <citation type="submission" date="2021-01" db="EMBL/GenBank/DDBJ databases">
        <title>Whole genome shotgun sequence of Actinoplanes siamensis NBRC 109076.</title>
        <authorList>
            <person name="Komaki H."/>
            <person name="Tamura T."/>
        </authorList>
    </citation>
    <scope>NUCLEOTIDE SEQUENCE</scope>
    <source>
        <strain evidence="6">NBRC 109076</strain>
    </source>
</reference>
<dbReference type="Gene3D" id="3.10.290.10">
    <property type="entry name" value="RNA-binding S4 domain"/>
    <property type="match status" value="1"/>
</dbReference>
<dbReference type="NCBIfam" id="TIGR00478">
    <property type="entry name" value="tly"/>
    <property type="match status" value="1"/>
</dbReference>
<dbReference type="InterPro" id="IPR004538">
    <property type="entry name" value="Hemolysin_A/TlyA"/>
</dbReference>
<proteinExistence type="inferred from homology"/>
<dbReference type="GO" id="GO:0008168">
    <property type="term" value="F:methyltransferase activity"/>
    <property type="evidence" value="ECO:0007669"/>
    <property type="project" value="InterPro"/>
</dbReference>
<dbReference type="Pfam" id="PF01728">
    <property type="entry name" value="FtsJ"/>
    <property type="match status" value="1"/>
</dbReference>
<dbReference type="SMART" id="SM00363">
    <property type="entry name" value="S4"/>
    <property type="match status" value="1"/>
</dbReference>
<dbReference type="Pfam" id="PF01479">
    <property type="entry name" value="S4"/>
    <property type="match status" value="1"/>
</dbReference>
<dbReference type="PROSITE" id="PS50889">
    <property type="entry name" value="S4"/>
    <property type="match status" value="1"/>
</dbReference>
<dbReference type="InterPro" id="IPR002942">
    <property type="entry name" value="S4_RNA-bd"/>
</dbReference>
<dbReference type="GO" id="GO:0032259">
    <property type="term" value="P:methylation"/>
    <property type="evidence" value="ECO:0007669"/>
    <property type="project" value="InterPro"/>
</dbReference>
<comment type="similarity">
    <text evidence="2">Belongs to the TlyA family.</text>
</comment>
<evidence type="ECO:0000256" key="1">
    <source>
        <dbReference type="ARBA" id="ARBA00022884"/>
    </source>
</evidence>
<dbReference type="CDD" id="cd02440">
    <property type="entry name" value="AdoMet_MTases"/>
    <property type="match status" value="1"/>
</dbReference>
<dbReference type="InterPro" id="IPR002877">
    <property type="entry name" value="RNA_MeTrfase_FtsJ_dom"/>
</dbReference>
<comment type="caution">
    <text evidence="6">The sequence shown here is derived from an EMBL/GenBank/DDBJ whole genome shotgun (WGS) entry which is preliminary data.</text>
</comment>
<dbReference type="PANTHER" id="PTHR32319:SF0">
    <property type="entry name" value="BACTERIAL HEMOLYSIN-LIKE PROTEIN"/>
    <property type="match status" value="1"/>
</dbReference>
<dbReference type="InterPro" id="IPR047048">
    <property type="entry name" value="TlyA"/>
</dbReference>
<evidence type="ECO:0000256" key="2">
    <source>
        <dbReference type="ARBA" id="ARBA00029460"/>
    </source>
</evidence>
<accession>A0A919NED7</accession>
<dbReference type="PANTHER" id="PTHR32319">
    <property type="entry name" value="BACTERIAL HEMOLYSIN-LIKE PROTEIN"/>
    <property type="match status" value="1"/>
</dbReference>
<feature type="compositionally biased region" description="Basic and acidic residues" evidence="4">
    <location>
        <begin position="342"/>
        <end position="355"/>
    </location>
</feature>
<dbReference type="CDD" id="cd00165">
    <property type="entry name" value="S4"/>
    <property type="match status" value="1"/>
</dbReference>
<keyword evidence="7" id="KW-1185">Reference proteome</keyword>
<evidence type="ECO:0000256" key="4">
    <source>
        <dbReference type="SAM" id="MobiDB-lite"/>
    </source>
</evidence>
<evidence type="ECO:0000313" key="6">
    <source>
        <dbReference type="EMBL" id="GIF09673.1"/>
    </source>
</evidence>